<dbReference type="SUPFAM" id="SSF46785">
    <property type="entry name" value="Winged helix' DNA-binding domain"/>
    <property type="match status" value="1"/>
</dbReference>
<reference evidence="5 6" key="1">
    <citation type="submission" date="2021-03" db="EMBL/GenBank/DDBJ databases">
        <title>Genomic Encyclopedia of Type Strains, Phase IV (KMG-IV): sequencing the most valuable type-strain genomes for metagenomic binning, comparative biology and taxonomic classification.</title>
        <authorList>
            <person name="Goeker M."/>
        </authorList>
    </citation>
    <scope>NUCLEOTIDE SEQUENCE [LARGE SCALE GENOMIC DNA]</scope>
    <source>
        <strain evidence="5 6">DSM 101872</strain>
    </source>
</reference>
<dbReference type="Gene3D" id="1.10.10.10">
    <property type="entry name" value="Winged helix-like DNA-binding domain superfamily/Winged helix DNA-binding domain"/>
    <property type="match status" value="1"/>
</dbReference>
<dbReference type="InterPro" id="IPR036390">
    <property type="entry name" value="WH_DNA-bd_sf"/>
</dbReference>
<keyword evidence="2" id="KW-0805">Transcription regulation</keyword>
<evidence type="ECO:0000256" key="1">
    <source>
        <dbReference type="ARBA" id="ARBA00011046"/>
    </source>
</evidence>
<evidence type="ECO:0000313" key="5">
    <source>
        <dbReference type="EMBL" id="MBP2058346.1"/>
    </source>
</evidence>
<dbReference type="InterPro" id="IPR005650">
    <property type="entry name" value="BlaI_family"/>
</dbReference>
<proteinExistence type="inferred from homology"/>
<dbReference type="EMBL" id="JAGGLU010000008">
    <property type="protein sequence ID" value="MBP2058346.1"/>
    <property type="molecule type" value="Genomic_DNA"/>
</dbReference>
<dbReference type="Proteomes" id="UP001519292">
    <property type="component" value="Unassembled WGS sequence"/>
</dbReference>
<dbReference type="InterPro" id="IPR036388">
    <property type="entry name" value="WH-like_DNA-bd_sf"/>
</dbReference>
<evidence type="ECO:0000256" key="4">
    <source>
        <dbReference type="ARBA" id="ARBA00023163"/>
    </source>
</evidence>
<evidence type="ECO:0000313" key="6">
    <source>
        <dbReference type="Proteomes" id="UP001519292"/>
    </source>
</evidence>
<protein>
    <submittedName>
        <fullName evidence="5">CopY/TcrY family copper transport repressor</fullName>
    </submittedName>
</protein>
<dbReference type="InterPro" id="IPR014071">
    <property type="entry name" value="Cu_transp_CopY/TcrY"/>
</dbReference>
<organism evidence="5 6">
    <name type="scientific">Lactobacillus colini</name>
    <dbReference type="NCBI Taxonomy" id="1819254"/>
    <lineage>
        <taxon>Bacteria</taxon>
        <taxon>Bacillati</taxon>
        <taxon>Bacillota</taxon>
        <taxon>Bacilli</taxon>
        <taxon>Lactobacillales</taxon>
        <taxon>Lactobacillaceae</taxon>
        <taxon>Lactobacillus</taxon>
    </lineage>
</organism>
<evidence type="ECO:0000256" key="3">
    <source>
        <dbReference type="ARBA" id="ARBA00023125"/>
    </source>
</evidence>
<dbReference type="Pfam" id="PF03965">
    <property type="entry name" value="Penicillinase_R"/>
    <property type="match status" value="1"/>
</dbReference>
<dbReference type="NCBIfam" id="TIGR02698">
    <property type="entry name" value="CopY_TcrY"/>
    <property type="match status" value="1"/>
</dbReference>
<dbReference type="RefSeq" id="WP_209687086.1">
    <property type="nucleotide sequence ID" value="NZ_JAGGLU010000008.1"/>
</dbReference>
<keyword evidence="4" id="KW-0804">Transcription</keyword>
<comment type="similarity">
    <text evidence="1">Belongs to the BlaI transcriptional regulatory family.</text>
</comment>
<comment type="caution">
    <text evidence="5">The sequence shown here is derived from an EMBL/GenBank/DDBJ whole genome shotgun (WGS) entry which is preliminary data.</text>
</comment>
<sequence length="142" mass="16473">MSNHVETNISDSEWEVMRIVWTLEKTYASQIISELQKKNDWTDSTIKTLMRRLVQKGLLKTEKDGRRFIYLPTVSQIDMMKRATNELFDRLCDMHKGEVILSLLEDSPISKSDLMKMDEVINQKEKDAPAMVPCDCLKEGTC</sequence>
<dbReference type="PIRSF" id="PIRSF019455">
    <property type="entry name" value="CopR_AtkY"/>
    <property type="match status" value="1"/>
</dbReference>
<accession>A0ABS4MF88</accession>
<keyword evidence="3" id="KW-0238">DNA-binding</keyword>
<evidence type="ECO:0000256" key="2">
    <source>
        <dbReference type="ARBA" id="ARBA00023015"/>
    </source>
</evidence>
<gene>
    <name evidence="5" type="ORF">J2Z60_001525</name>
</gene>
<name>A0ABS4MF88_9LACO</name>
<keyword evidence="6" id="KW-1185">Reference proteome</keyword>